<comment type="caution">
    <text evidence="5">The sequence shown here is derived from an EMBL/GenBank/DDBJ whole genome shotgun (WGS) entry which is preliminary data.</text>
</comment>
<feature type="domain" description="PAC" evidence="4">
    <location>
        <begin position="123"/>
        <end position="167"/>
    </location>
</feature>
<reference evidence="5 6" key="1">
    <citation type="submission" date="2020-08" db="EMBL/GenBank/DDBJ databases">
        <title>Genomic Encyclopedia of Type Strains, Phase IV (KMG-IV): sequencing the most valuable type-strain genomes for metagenomic binning, comparative biology and taxonomic classification.</title>
        <authorList>
            <person name="Goeker M."/>
        </authorList>
    </citation>
    <scope>NUCLEOTIDE SEQUENCE [LARGE SCALE GENOMIC DNA]</scope>
    <source>
        <strain evidence="5 6">DSM 17976</strain>
    </source>
</reference>
<dbReference type="InterPro" id="IPR035965">
    <property type="entry name" value="PAS-like_dom_sf"/>
</dbReference>
<organism evidence="5 6">
    <name type="scientific">Runella defluvii</name>
    <dbReference type="NCBI Taxonomy" id="370973"/>
    <lineage>
        <taxon>Bacteria</taxon>
        <taxon>Pseudomonadati</taxon>
        <taxon>Bacteroidota</taxon>
        <taxon>Cytophagia</taxon>
        <taxon>Cytophagales</taxon>
        <taxon>Spirosomataceae</taxon>
        <taxon>Runella</taxon>
    </lineage>
</organism>
<dbReference type="AlphaFoldDB" id="A0A7W5ZJ13"/>
<dbReference type="PANTHER" id="PTHR47429">
    <property type="entry name" value="PROTEIN TWIN LOV 1"/>
    <property type="match status" value="1"/>
</dbReference>
<dbReference type="PROSITE" id="PS50113">
    <property type="entry name" value="PAC"/>
    <property type="match status" value="1"/>
</dbReference>
<name>A0A7W5ZJ13_9BACT</name>
<evidence type="ECO:0000256" key="1">
    <source>
        <dbReference type="ARBA" id="ARBA00022630"/>
    </source>
</evidence>
<dbReference type="InterPro" id="IPR000014">
    <property type="entry name" value="PAS"/>
</dbReference>
<dbReference type="Pfam" id="PF13426">
    <property type="entry name" value="PAS_9"/>
    <property type="match status" value="1"/>
</dbReference>
<keyword evidence="1" id="KW-0285">Flavoprotein</keyword>
<dbReference type="Gene3D" id="3.30.450.20">
    <property type="entry name" value="PAS domain"/>
    <property type="match status" value="1"/>
</dbReference>
<evidence type="ECO:0000256" key="3">
    <source>
        <dbReference type="ARBA" id="ARBA00022991"/>
    </source>
</evidence>
<evidence type="ECO:0000256" key="2">
    <source>
        <dbReference type="ARBA" id="ARBA00022643"/>
    </source>
</evidence>
<dbReference type="RefSeq" id="WP_183973067.1">
    <property type="nucleotide sequence ID" value="NZ_JACIBY010000003.1"/>
</dbReference>
<protein>
    <submittedName>
        <fullName evidence="5">PAS domain S-box-containing protein</fullName>
    </submittedName>
</protein>
<dbReference type="EMBL" id="JACIBY010000003">
    <property type="protein sequence ID" value="MBB3838041.1"/>
    <property type="molecule type" value="Genomic_DNA"/>
</dbReference>
<evidence type="ECO:0000313" key="5">
    <source>
        <dbReference type="EMBL" id="MBB3838041.1"/>
    </source>
</evidence>
<dbReference type="Proteomes" id="UP000541352">
    <property type="component" value="Unassembled WGS sequence"/>
</dbReference>
<dbReference type="CDD" id="cd00130">
    <property type="entry name" value="PAS"/>
    <property type="match status" value="1"/>
</dbReference>
<keyword evidence="6" id="KW-1185">Reference proteome</keyword>
<keyword evidence="3" id="KW-0157">Chromophore</keyword>
<proteinExistence type="predicted"/>
<dbReference type="PANTHER" id="PTHR47429:SF2">
    <property type="entry name" value="PROTEIN TWIN LOV 1"/>
    <property type="match status" value="1"/>
</dbReference>
<evidence type="ECO:0000259" key="4">
    <source>
        <dbReference type="PROSITE" id="PS50113"/>
    </source>
</evidence>
<sequence>MFHFPSSKPFHKNSSIAPLLSWDFAHPLLQKQIEVGEDYKSISTLSERFQWDLELETKQLLRNNYILVITDLSQEIVWVSKQFETMTHYPKNEVIGRKPTFLQGEKTSTKSLHLIREKLSNVEQVATKLLNYRKNGEAYWCQVTILPIHNTDGLLTHFMAIEKEVDC</sequence>
<dbReference type="NCBIfam" id="TIGR00229">
    <property type="entry name" value="sensory_box"/>
    <property type="match status" value="1"/>
</dbReference>
<evidence type="ECO:0000313" key="6">
    <source>
        <dbReference type="Proteomes" id="UP000541352"/>
    </source>
</evidence>
<gene>
    <name evidence="5" type="ORF">FHS57_002038</name>
</gene>
<dbReference type="InterPro" id="IPR000700">
    <property type="entry name" value="PAS-assoc_C"/>
</dbReference>
<dbReference type="SUPFAM" id="SSF55785">
    <property type="entry name" value="PYP-like sensor domain (PAS domain)"/>
    <property type="match status" value="1"/>
</dbReference>
<accession>A0A7W5ZJ13</accession>
<keyword evidence="2" id="KW-0288">FMN</keyword>